<dbReference type="PANTHER" id="PTHR47200">
    <property type="entry name" value="THYLAKOID LUMENAL 15 KDA PROTEIN 1, CHLOROPLASTIC"/>
    <property type="match status" value="1"/>
</dbReference>
<protein>
    <submittedName>
        <fullName evidence="2">RDD domain-containing protein</fullName>
    </submittedName>
</protein>
<dbReference type="PANTHER" id="PTHR47200:SF2">
    <property type="entry name" value="THYLAKOID LUMENAL 15 KDA PROTEIN 1, CHLOROPLASTIC"/>
    <property type="match status" value="1"/>
</dbReference>
<evidence type="ECO:0000313" key="2">
    <source>
        <dbReference type="EMBL" id="EMA68893.1"/>
    </source>
</evidence>
<dbReference type="RefSeq" id="WP_007999057.1">
    <property type="nucleotide sequence ID" value="NZ_AOJI01000017.1"/>
</dbReference>
<dbReference type="STRING" id="1230454.C461_04662"/>
<dbReference type="EMBL" id="AOJI01000017">
    <property type="protein sequence ID" value="EMA68893.1"/>
    <property type="molecule type" value="Genomic_DNA"/>
</dbReference>
<dbReference type="OrthoDB" id="331563at2157"/>
<dbReference type="Pfam" id="PF00805">
    <property type="entry name" value="Pentapeptide"/>
    <property type="match status" value="3"/>
</dbReference>
<accession>M0PG56</accession>
<keyword evidence="1" id="KW-1133">Transmembrane helix</keyword>
<organism evidence="2 3">
    <name type="scientific">Halorubrum aidingense JCM 13560</name>
    <dbReference type="NCBI Taxonomy" id="1230454"/>
    <lineage>
        <taxon>Archaea</taxon>
        <taxon>Methanobacteriati</taxon>
        <taxon>Methanobacteriota</taxon>
        <taxon>Stenosarchaea group</taxon>
        <taxon>Halobacteria</taxon>
        <taxon>Halobacteriales</taxon>
        <taxon>Haloferacaceae</taxon>
        <taxon>Halorubrum</taxon>
    </lineage>
</organism>
<dbReference type="InterPro" id="IPR044213">
    <property type="entry name" value="At2g44920-like"/>
</dbReference>
<dbReference type="SUPFAM" id="SSF81324">
    <property type="entry name" value="Voltage-gated potassium channels"/>
    <property type="match status" value="1"/>
</dbReference>
<keyword evidence="1" id="KW-0472">Membrane</keyword>
<evidence type="ECO:0000256" key="1">
    <source>
        <dbReference type="SAM" id="Phobius"/>
    </source>
</evidence>
<evidence type="ECO:0000313" key="3">
    <source>
        <dbReference type="Proteomes" id="UP000011575"/>
    </source>
</evidence>
<dbReference type="AlphaFoldDB" id="M0PG56"/>
<sequence>MPDSEYGIPNDTDVTSGDIEPNADLAGVNLSEANLQYADLTYGNLENTNLTDVNLDGADLTGANLRGANITGADLSSANLTDALLTKANLYSANLSGADLTGALLDKANLRSADLRGVGFTEAHLTRADLHSADLRGANFSDADLFGAAVTDADLRGADLTDANLGDTDLTGVILARDTRIGVPDRRIMNELSEFDYVSEKRPYEIIARTNHELRTAYSMNGLIGRARSARVRERRARRKEAFAEGGVRGIAAWFGSILSKVFTGYGVQLTWITGVMAVLYLVSAAVYHFVGEMSIGRSLYYSVVTFTTSPPETPPPGLTSVVAGIETFAGTAAIVFLGYVLGTRERV</sequence>
<keyword evidence="1" id="KW-0812">Transmembrane</keyword>
<comment type="caution">
    <text evidence="2">The sequence shown here is derived from an EMBL/GenBank/DDBJ whole genome shotgun (WGS) entry which is preliminary data.</text>
</comment>
<feature type="transmembrane region" description="Helical" evidence="1">
    <location>
        <begin position="270"/>
        <end position="291"/>
    </location>
</feature>
<dbReference type="Proteomes" id="UP000011575">
    <property type="component" value="Unassembled WGS sequence"/>
</dbReference>
<dbReference type="SUPFAM" id="SSF141571">
    <property type="entry name" value="Pentapeptide repeat-like"/>
    <property type="match status" value="1"/>
</dbReference>
<gene>
    <name evidence="2" type="ORF">C461_04662</name>
</gene>
<proteinExistence type="predicted"/>
<dbReference type="PATRIC" id="fig|1230454.4.peg.953"/>
<keyword evidence="3" id="KW-1185">Reference proteome</keyword>
<feature type="transmembrane region" description="Helical" evidence="1">
    <location>
        <begin position="319"/>
        <end position="342"/>
    </location>
</feature>
<dbReference type="InterPro" id="IPR001646">
    <property type="entry name" value="5peptide_repeat"/>
</dbReference>
<reference evidence="2 3" key="1">
    <citation type="journal article" date="2014" name="PLoS Genet.">
        <title>Phylogenetically driven sequencing of extremely halophilic archaea reveals strategies for static and dynamic osmo-response.</title>
        <authorList>
            <person name="Becker E.A."/>
            <person name="Seitzer P.M."/>
            <person name="Tritt A."/>
            <person name="Larsen D."/>
            <person name="Krusor M."/>
            <person name="Yao A.I."/>
            <person name="Wu D."/>
            <person name="Madern D."/>
            <person name="Eisen J.A."/>
            <person name="Darling A.E."/>
            <person name="Facciotti M.T."/>
        </authorList>
    </citation>
    <scope>NUCLEOTIDE SEQUENCE [LARGE SCALE GENOMIC DNA]</scope>
    <source>
        <strain evidence="2 3">JCM 13560</strain>
    </source>
</reference>
<name>M0PG56_9EURY</name>
<dbReference type="Gene3D" id="2.160.20.80">
    <property type="entry name" value="E3 ubiquitin-protein ligase SopA"/>
    <property type="match status" value="1"/>
</dbReference>